<dbReference type="STRING" id="1434232.MAIT1_00137"/>
<protein>
    <submittedName>
        <fullName evidence="11">Putative phosphatidylethanolamine:Kdo2-lipid A phosphoethanolamine transferase</fullName>
    </submittedName>
</protein>
<evidence type="ECO:0000256" key="1">
    <source>
        <dbReference type="ARBA" id="ARBA00004429"/>
    </source>
</evidence>
<dbReference type="InterPro" id="IPR058130">
    <property type="entry name" value="PEA_transf_C"/>
</dbReference>
<keyword evidence="2" id="KW-1003">Cell membrane</keyword>
<keyword evidence="5 8" id="KW-0812">Transmembrane</keyword>
<keyword evidence="3" id="KW-0997">Cell inner membrane</keyword>
<dbReference type="Gene3D" id="3.40.720.10">
    <property type="entry name" value="Alkaline Phosphatase, subunit A"/>
    <property type="match status" value="1"/>
</dbReference>
<dbReference type="GO" id="GO:0005886">
    <property type="term" value="C:plasma membrane"/>
    <property type="evidence" value="ECO:0007669"/>
    <property type="project" value="UniProtKB-SubCell"/>
</dbReference>
<dbReference type="InterPro" id="IPR000917">
    <property type="entry name" value="Sulfatase_N"/>
</dbReference>
<feature type="transmembrane region" description="Helical" evidence="8">
    <location>
        <begin position="152"/>
        <end position="175"/>
    </location>
</feature>
<dbReference type="CDD" id="cd16017">
    <property type="entry name" value="LptA"/>
    <property type="match status" value="1"/>
</dbReference>
<evidence type="ECO:0000256" key="5">
    <source>
        <dbReference type="ARBA" id="ARBA00022692"/>
    </source>
</evidence>
<evidence type="ECO:0000256" key="2">
    <source>
        <dbReference type="ARBA" id="ARBA00022475"/>
    </source>
</evidence>
<dbReference type="SUPFAM" id="SSF53649">
    <property type="entry name" value="Alkaline phosphatase-like"/>
    <property type="match status" value="1"/>
</dbReference>
<proteinExistence type="predicted"/>
<keyword evidence="7 8" id="KW-0472">Membrane</keyword>
<keyword evidence="6 8" id="KW-1133">Transmembrane helix</keyword>
<feature type="domain" description="Phosphoethanolamine transferase N-terminal" evidence="10">
    <location>
        <begin position="55"/>
        <end position="203"/>
    </location>
</feature>
<dbReference type="InterPro" id="IPR017850">
    <property type="entry name" value="Alkaline_phosphatase_core_sf"/>
</dbReference>
<comment type="caution">
    <text evidence="11">The sequence shown here is derived from an EMBL/GenBank/DDBJ whole genome shotgun (WGS) entry which is preliminary data.</text>
</comment>
<feature type="transmembrane region" description="Helical" evidence="8">
    <location>
        <begin position="75"/>
        <end position="96"/>
    </location>
</feature>
<name>A0A1Y2K8L6_9PROT</name>
<dbReference type="PANTHER" id="PTHR30443">
    <property type="entry name" value="INNER MEMBRANE PROTEIN"/>
    <property type="match status" value="1"/>
</dbReference>
<evidence type="ECO:0000256" key="3">
    <source>
        <dbReference type="ARBA" id="ARBA00022519"/>
    </source>
</evidence>
<evidence type="ECO:0000256" key="7">
    <source>
        <dbReference type="ARBA" id="ARBA00023136"/>
    </source>
</evidence>
<feature type="transmembrane region" description="Helical" evidence="8">
    <location>
        <begin position="116"/>
        <end position="140"/>
    </location>
</feature>
<accession>A0A1Y2K8L6</accession>
<comment type="subcellular location">
    <subcellularLocation>
        <location evidence="1">Cell inner membrane</location>
        <topology evidence="1">Multi-pass membrane protein</topology>
    </subcellularLocation>
</comment>
<dbReference type="Pfam" id="PF00884">
    <property type="entry name" value="Sulfatase"/>
    <property type="match status" value="1"/>
</dbReference>
<reference evidence="11 12" key="1">
    <citation type="journal article" date="2016" name="BMC Genomics">
        <title>Combined genomic and structural analyses of a cultured magnetotactic bacterium reveals its niche adaptation to a dynamic environment.</title>
        <authorList>
            <person name="Araujo A.C."/>
            <person name="Morillo V."/>
            <person name="Cypriano J."/>
            <person name="Teixeira L.C."/>
            <person name="Leao P."/>
            <person name="Lyra S."/>
            <person name="Almeida L.G."/>
            <person name="Bazylinski D.A."/>
            <person name="Vasconcellos A.T."/>
            <person name="Abreu F."/>
            <person name="Lins U."/>
        </authorList>
    </citation>
    <scope>NUCLEOTIDE SEQUENCE [LARGE SCALE GENOMIC DNA]</scope>
    <source>
        <strain evidence="11 12">IT-1</strain>
    </source>
</reference>
<evidence type="ECO:0000259" key="10">
    <source>
        <dbReference type="Pfam" id="PF08019"/>
    </source>
</evidence>
<keyword evidence="12" id="KW-1185">Reference proteome</keyword>
<dbReference type="PANTHER" id="PTHR30443:SF0">
    <property type="entry name" value="PHOSPHOETHANOLAMINE TRANSFERASE EPTA"/>
    <property type="match status" value="1"/>
</dbReference>
<dbReference type="NCBIfam" id="NF028537">
    <property type="entry name" value="P_eth_NH2_trans"/>
    <property type="match status" value="1"/>
</dbReference>
<dbReference type="AlphaFoldDB" id="A0A1Y2K8L6"/>
<evidence type="ECO:0000313" key="12">
    <source>
        <dbReference type="Proteomes" id="UP000194003"/>
    </source>
</evidence>
<organism evidence="11 12">
    <name type="scientific">Magnetofaba australis IT-1</name>
    <dbReference type="NCBI Taxonomy" id="1434232"/>
    <lineage>
        <taxon>Bacteria</taxon>
        <taxon>Pseudomonadati</taxon>
        <taxon>Pseudomonadota</taxon>
        <taxon>Magnetococcia</taxon>
        <taxon>Magnetococcales</taxon>
        <taxon>Magnetococcaceae</taxon>
        <taxon>Magnetofaba</taxon>
    </lineage>
</organism>
<evidence type="ECO:0000259" key="9">
    <source>
        <dbReference type="Pfam" id="PF00884"/>
    </source>
</evidence>
<dbReference type="Proteomes" id="UP000194003">
    <property type="component" value="Unassembled WGS sequence"/>
</dbReference>
<dbReference type="InterPro" id="IPR040423">
    <property type="entry name" value="PEA_transferase"/>
</dbReference>
<evidence type="ECO:0000313" key="11">
    <source>
        <dbReference type="EMBL" id="OSM06969.1"/>
    </source>
</evidence>
<dbReference type="GO" id="GO:0016776">
    <property type="term" value="F:phosphotransferase activity, phosphate group as acceptor"/>
    <property type="evidence" value="ECO:0007669"/>
    <property type="project" value="TreeGrafter"/>
</dbReference>
<feature type="domain" description="Sulfatase N-terminal" evidence="9">
    <location>
        <begin position="230"/>
        <end position="514"/>
    </location>
</feature>
<keyword evidence="4 11" id="KW-0808">Transferase</keyword>
<dbReference type="Pfam" id="PF08019">
    <property type="entry name" value="EptA_B_N"/>
    <property type="match status" value="1"/>
</dbReference>
<evidence type="ECO:0000256" key="4">
    <source>
        <dbReference type="ARBA" id="ARBA00022679"/>
    </source>
</evidence>
<evidence type="ECO:0000256" key="6">
    <source>
        <dbReference type="ARBA" id="ARBA00022989"/>
    </source>
</evidence>
<sequence length="543" mass="60527">MALIPRMTFKPWQLILLVSLFIAITGNAAFFHGVLEIYPWSEHSGFLISVGVVFTLLVMLLASLFGLLLSIKFTLSLFLIIAAVTGYYADALGVIVDKEMINNALQTNAAEAADVITGGMIMRLLLLGVLPTIFVWRVRLSPQTLWSRLKRMLVTIGVTVAVAGASFWMFSAQYYSAGREHKNLRYRAIPIYPLYSAIRMATKSLKSPPPKFKVLTEHAITPVGDEDRELVIVVVGETVRADHFSLMGYKRETTPLLAKEPNVVAFQNITSCGTSTAVSVPCMFSFSDREDYSSSEKHTQNAIDVLAKAGVNVLWLDNNSSSKGVADRVEYYDYRTAATNTVCDDVECRDIGMLKPLQKYIDSHKGDILIVLHQMGNHGPAYYKRYPAEFERFKPACQTAELADCSAEEISNAYDNAILYTDYFLSEVIALLKRNSDEFETVMLYMGDHGESLGEGGVYLHGLPYMFAPEAQTHVPLIFWNGESSDFDIEAFRQHKDAPSSHDSLAPFLMQAFEIESDLVSKLRSPSYVPDSAMKPEPEHHGK</sequence>
<dbReference type="GO" id="GO:0009244">
    <property type="term" value="P:lipopolysaccharide core region biosynthetic process"/>
    <property type="evidence" value="ECO:0007669"/>
    <property type="project" value="TreeGrafter"/>
</dbReference>
<feature type="transmembrane region" description="Helical" evidence="8">
    <location>
        <begin position="44"/>
        <end position="68"/>
    </location>
</feature>
<dbReference type="InterPro" id="IPR012549">
    <property type="entry name" value="EptA-like_N"/>
</dbReference>
<dbReference type="EMBL" id="LVJN01000015">
    <property type="protein sequence ID" value="OSM06969.1"/>
    <property type="molecule type" value="Genomic_DNA"/>
</dbReference>
<gene>
    <name evidence="11" type="ORF">MAIT1_00137</name>
</gene>
<evidence type="ECO:0000256" key="8">
    <source>
        <dbReference type="SAM" id="Phobius"/>
    </source>
</evidence>